<reference evidence="2" key="2">
    <citation type="submission" date="2013-12" db="EMBL/GenBank/DDBJ databases">
        <authorList>
            <person name="Yu Y."/>
            <person name="Lee S."/>
            <person name="de Baynast K."/>
            <person name="Wissotski M."/>
            <person name="Liu L."/>
            <person name="Talag J."/>
            <person name="Goicoechea J."/>
            <person name="Angelova A."/>
            <person name="Jetty R."/>
            <person name="Kudrna D."/>
            <person name="Golser W."/>
            <person name="Rivera L."/>
            <person name="Zhang J."/>
            <person name="Wing R."/>
        </authorList>
    </citation>
    <scope>NUCLEOTIDE SEQUENCE</scope>
</reference>
<dbReference type="Gramene" id="LPERR10G08120.1">
    <property type="protein sequence ID" value="LPERR10G08120.1"/>
    <property type="gene ID" value="LPERR10G08120"/>
</dbReference>
<proteinExistence type="predicted"/>
<evidence type="ECO:0000313" key="1">
    <source>
        <dbReference type="EnsemblPlants" id="LPERR10G08120.1"/>
    </source>
</evidence>
<dbReference type="HOGENOM" id="CLU_2625522_0_0_1"/>
<keyword evidence="2" id="KW-1185">Reference proteome</keyword>
<sequence length="78" mass="8605">MGSKSMTVIVPTAGNIEHDFDIIKLDLTASILSKIHIKKLFREKPNTADLKTAKAILKEQENVLSDAILKLSEVPYVA</sequence>
<evidence type="ECO:0000313" key="2">
    <source>
        <dbReference type="Proteomes" id="UP000032180"/>
    </source>
</evidence>
<organism evidence="1 2">
    <name type="scientific">Leersia perrieri</name>
    <dbReference type="NCBI Taxonomy" id="77586"/>
    <lineage>
        <taxon>Eukaryota</taxon>
        <taxon>Viridiplantae</taxon>
        <taxon>Streptophyta</taxon>
        <taxon>Embryophyta</taxon>
        <taxon>Tracheophyta</taxon>
        <taxon>Spermatophyta</taxon>
        <taxon>Magnoliopsida</taxon>
        <taxon>Liliopsida</taxon>
        <taxon>Poales</taxon>
        <taxon>Poaceae</taxon>
        <taxon>BOP clade</taxon>
        <taxon>Oryzoideae</taxon>
        <taxon>Oryzeae</taxon>
        <taxon>Oryzinae</taxon>
        <taxon>Leersia</taxon>
    </lineage>
</organism>
<protein>
    <submittedName>
        <fullName evidence="1">Uncharacterized protein</fullName>
    </submittedName>
</protein>
<dbReference type="Proteomes" id="UP000032180">
    <property type="component" value="Chromosome 10"/>
</dbReference>
<reference evidence="1 2" key="1">
    <citation type="submission" date="2012-08" db="EMBL/GenBank/DDBJ databases">
        <title>Oryza genome evolution.</title>
        <authorList>
            <person name="Wing R.A."/>
        </authorList>
    </citation>
    <scope>NUCLEOTIDE SEQUENCE</scope>
</reference>
<accession>A0A0D9XK19</accession>
<dbReference type="EnsemblPlants" id="LPERR10G08120.1">
    <property type="protein sequence ID" value="LPERR10G08120.1"/>
    <property type="gene ID" value="LPERR10G08120"/>
</dbReference>
<reference evidence="1" key="3">
    <citation type="submission" date="2015-04" db="UniProtKB">
        <authorList>
            <consortium name="EnsemblPlants"/>
        </authorList>
    </citation>
    <scope>IDENTIFICATION</scope>
</reference>
<name>A0A0D9XK19_9ORYZ</name>
<dbReference type="AlphaFoldDB" id="A0A0D9XK19"/>
<dbReference type="STRING" id="77586.A0A0D9XK19"/>